<dbReference type="GO" id="GO:0005634">
    <property type="term" value="C:nucleus"/>
    <property type="evidence" value="ECO:0007669"/>
    <property type="project" value="UniProtKB-SubCell"/>
</dbReference>
<organism evidence="8 9">
    <name type="scientific">Echria macrotheca</name>
    <dbReference type="NCBI Taxonomy" id="438768"/>
    <lineage>
        <taxon>Eukaryota</taxon>
        <taxon>Fungi</taxon>
        <taxon>Dikarya</taxon>
        <taxon>Ascomycota</taxon>
        <taxon>Pezizomycotina</taxon>
        <taxon>Sordariomycetes</taxon>
        <taxon>Sordariomycetidae</taxon>
        <taxon>Sordariales</taxon>
        <taxon>Schizotheciaceae</taxon>
        <taxon>Echria</taxon>
    </lineage>
</organism>
<reference evidence="8" key="1">
    <citation type="submission" date="2023-06" db="EMBL/GenBank/DDBJ databases">
        <title>Genome-scale phylogeny and comparative genomics of the fungal order Sordariales.</title>
        <authorList>
            <consortium name="Lawrence Berkeley National Laboratory"/>
            <person name="Hensen N."/>
            <person name="Bonometti L."/>
            <person name="Westerberg I."/>
            <person name="Brannstrom I.O."/>
            <person name="Guillou S."/>
            <person name="Cros-Aarteil S."/>
            <person name="Calhoun S."/>
            <person name="Haridas S."/>
            <person name="Kuo A."/>
            <person name="Mondo S."/>
            <person name="Pangilinan J."/>
            <person name="Riley R."/>
            <person name="Labutti K."/>
            <person name="Andreopoulos B."/>
            <person name="Lipzen A."/>
            <person name="Chen C."/>
            <person name="Yanf M."/>
            <person name="Daum C."/>
            <person name="Ng V."/>
            <person name="Clum A."/>
            <person name="Steindorff A."/>
            <person name="Ohm R."/>
            <person name="Martin F."/>
            <person name="Silar P."/>
            <person name="Natvig D."/>
            <person name="Lalanne C."/>
            <person name="Gautier V."/>
            <person name="Ament-Velasquez S.L."/>
            <person name="Kruys A."/>
            <person name="Hutchinson M.I."/>
            <person name="Powell A.J."/>
            <person name="Barry K."/>
            <person name="Miller A.N."/>
            <person name="Grigoriev I.V."/>
            <person name="Debuchy R."/>
            <person name="Gladieux P."/>
            <person name="Thoren M.H."/>
            <person name="Johannesson H."/>
        </authorList>
    </citation>
    <scope>NUCLEOTIDE SEQUENCE</scope>
    <source>
        <strain evidence="8">PSN4</strain>
    </source>
</reference>
<feature type="region of interest" description="Disordered" evidence="6">
    <location>
        <begin position="80"/>
        <end position="103"/>
    </location>
</feature>
<dbReference type="AlphaFoldDB" id="A0AAJ0B6R4"/>
<dbReference type="EMBL" id="MU839840">
    <property type="protein sequence ID" value="KAK1752245.1"/>
    <property type="molecule type" value="Genomic_DNA"/>
</dbReference>
<evidence type="ECO:0000313" key="9">
    <source>
        <dbReference type="Proteomes" id="UP001239445"/>
    </source>
</evidence>
<evidence type="ECO:0000256" key="2">
    <source>
        <dbReference type="ARBA" id="ARBA00023015"/>
    </source>
</evidence>
<accession>A0AAJ0B6R4</accession>
<dbReference type="InterPro" id="IPR051089">
    <property type="entry name" value="prtT"/>
</dbReference>
<dbReference type="CDD" id="cd00067">
    <property type="entry name" value="GAL4"/>
    <property type="match status" value="1"/>
</dbReference>
<proteinExistence type="predicted"/>
<evidence type="ECO:0000256" key="3">
    <source>
        <dbReference type="ARBA" id="ARBA00023125"/>
    </source>
</evidence>
<keyword evidence="4" id="KW-0804">Transcription</keyword>
<dbReference type="Gene3D" id="4.10.240.10">
    <property type="entry name" value="Zn(2)-C6 fungal-type DNA-binding domain"/>
    <property type="match status" value="1"/>
</dbReference>
<feature type="domain" description="Zn(2)-C6 fungal-type" evidence="7">
    <location>
        <begin position="12"/>
        <end position="46"/>
    </location>
</feature>
<comment type="subcellular location">
    <subcellularLocation>
        <location evidence="1">Nucleus</location>
    </subcellularLocation>
</comment>
<dbReference type="SUPFAM" id="SSF57701">
    <property type="entry name" value="Zn2/Cys6 DNA-binding domain"/>
    <property type="match status" value="1"/>
</dbReference>
<keyword evidence="2" id="KW-0805">Transcription regulation</keyword>
<evidence type="ECO:0000259" key="7">
    <source>
        <dbReference type="PROSITE" id="PS50048"/>
    </source>
</evidence>
<evidence type="ECO:0000256" key="6">
    <source>
        <dbReference type="SAM" id="MobiDB-lite"/>
    </source>
</evidence>
<dbReference type="PANTHER" id="PTHR31845">
    <property type="entry name" value="FINGER DOMAIN PROTEIN, PUTATIVE-RELATED"/>
    <property type="match status" value="1"/>
</dbReference>
<dbReference type="InterPro" id="IPR036864">
    <property type="entry name" value="Zn2-C6_fun-type_DNA-bd_sf"/>
</dbReference>
<comment type="caution">
    <text evidence="8">The sequence shown here is derived from an EMBL/GenBank/DDBJ whole genome shotgun (WGS) entry which is preliminary data.</text>
</comment>
<keyword evidence="5" id="KW-0539">Nucleus</keyword>
<protein>
    <recommendedName>
        <fullName evidence="7">Zn(2)-C6 fungal-type domain-containing protein</fullName>
    </recommendedName>
</protein>
<evidence type="ECO:0000256" key="5">
    <source>
        <dbReference type="ARBA" id="ARBA00023242"/>
    </source>
</evidence>
<dbReference type="SMART" id="SM00066">
    <property type="entry name" value="GAL4"/>
    <property type="match status" value="1"/>
</dbReference>
<dbReference type="GO" id="GO:0008270">
    <property type="term" value="F:zinc ion binding"/>
    <property type="evidence" value="ECO:0007669"/>
    <property type="project" value="InterPro"/>
</dbReference>
<evidence type="ECO:0000256" key="1">
    <source>
        <dbReference type="ARBA" id="ARBA00004123"/>
    </source>
</evidence>
<evidence type="ECO:0000256" key="4">
    <source>
        <dbReference type="ARBA" id="ARBA00023163"/>
    </source>
</evidence>
<dbReference type="GO" id="GO:0000981">
    <property type="term" value="F:DNA-binding transcription factor activity, RNA polymerase II-specific"/>
    <property type="evidence" value="ECO:0007669"/>
    <property type="project" value="InterPro"/>
</dbReference>
<dbReference type="PROSITE" id="PS50048">
    <property type="entry name" value="ZN2_CY6_FUNGAL_2"/>
    <property type="match status" value="1"/>
</dbReference>
<feature type="compositionally biased region" description="Low complexity" evidence="6">
    <location>
        <begin position="86"/>
        <end position="98"/>
    </location>
</feature>
<name>A0AAJ0B6R4_9PEZI</name>
<keyword evidence="9" id="KW-1185">Reference proteome</keyword>
<dbReference type="PANTHER" id="PTHR31845:SF10">
    <property type="entry name" value="ZN(II)2CYS6 TRANSCRIPTION FACTOR (EUROFUNG)"/>
    <property type="match status" value="1"/>
</dbReference>
<keyword evidence="3" id="KW-0238">DNA-binding</keyword>
<dbReference type="GO" id="GO:0000976">
    <property type="term" value="F:transcription cis-regulatory region binding"/>
    <property type="evidence" value="ECO:0007669"/>
    <property type="project" value="TreeGrafter"/>
</dbReference>
<dbReference type="Proteomes" id="UP001239445">
    <property type="component" value="Unassembled WGS sequence"/>
</dbReference>
<gene>
    <name evidence="8" type="ORF">QBC47DRAFT_68766</name>
</gene>
<dbReference type="InterPro" id="IPR001138">
    <property type="entry name" value="Zn2Cys6_DnaBD"/>
</dbReference>
<sequence length="602" mass="67199">MADSSNKERSRACAYCNKSKTKCFWPGEPGAGSCQRCARLNRPCSLPEQGEKRKRGPSARVVQLEEKIDGIMSLLNASQHLQQQVTPPSTGSSPHTHPAAGHQEPVVQNGSYAAEKAYFDIGPSLRVTAEEANRCLDLYRSEYSPHFPFVPVPAGLTAGELHERQPFLLQIIIQIITPQSASVQRAVAYWVRQYIAQHVIVEQEKRLELLQGLLLFLAWGDFHFYVDPRGTNLFQMAAGMTIEWGLNKPVKTPAHVPNQFLDAARNVKGIRGRPPHMLDDMRAFLGVFYTNSQGSSLFFSLPMFDYSNYMTTCRVAIENAAEFTSDSLLSAFIRMQHIVCRMRTMFPNPEADGGEPLEFSGAIHMAMKTFRAELESLRSGLPVEIQSNYMFDICFKGVLVQLYEPAIYTKPSLASSVSPQSAWRSEALWGCLEASKNFMLAYCDIPSNELPYLPCTVTSYFAFAIVSATRLLCLSDSDWNQAVARRTMGFVEITRRLSDHFERADEVAAAEEWRRKNKCVEEGRPITRLTKEKLRWIASWFLARQGGGDEGVPQAAEPSGVSSMSLDTDGIFNSADVVSSEWWEAFAGDLAYNFGPVAGMAQ</sequence>
<evidence type="ECO:0000313" key="8">
    <source>
        <dbReference type="EMBL" id="KAK1752245.1"/>
    </source>
</evidence>